<dbReference type="EMBL" id="CP042433">
    <property type="protein sequence ID" value="QEC58419.1"/>
    <property type="molecule type" value="Genomic_DNA"/>
</dbReference>
<dbReference type="InterPro" id="IPR028994">
    <property type="entry name" value="Integrin_alpha_N"/>
</dbReference>
<dbReference type="KEGG" id="fgg:FSB75_02105"/>
<accession>A0A5B8UQ92</accession>
<proteinExistence type="predicted"/>
<gene>
    <name evidence="4" type="ORF">FSB75_02105</name>
</gene>
<evidence type="ECO:0000259" key="3">
    <source>
        <dbReference type="Pfam" id="PF07593"/>
    </source>
</evidence>
<dbReference type="Pfam" id="PF13517">
    <property type="entry name" value="FG-GAP_3"/>
    <property type="match status" value="5"/>
</dbReference>
<name>A0A5B8UQ92_9BACT</name>
<reference evidence="4 5" key="1">
    <citation type="journal article" date="2015" name="Int. J. Syst. Evol. Microbiol.">
        <title>Flavisolibacter ginsenosidimutans sp. nov., with ginsenoside-converting activity isolated from soil used for cultivating ginseng.</title>
        <authorList>
            <person name="Zhao Y."/>
            <person name="Liu Q."/>
            <person name="Kang M.S."/>
            <person name="Jin F."/>
            <person name="Yu H."/>
            <person name="Im W.T."/>
        </authorList>
    </citation>
    <scope>NUCLEOTIDE SEQUENCE [LARGE SCALE GENOMIC DNA]</scope>
    <source>
        <strain evidence="4 5">Gsoil 636</strain>
    </source>
</reference>
<dbReference type="AlphaFoldDB" id="A0A5B8UQ92"/>
<evidence type="ECO:0000256" key="1">
    <source>
        <dbReference type="ARBA" id="ARBA00022729"/>
    </source>
</evidence>
<protein>
    <submittedName>
        <fullName evidence="4">CRTAC1 family protein</fullName>
    </submittedName>
</protein>
<evidence type="ECO:0000313" key="5">
    <source>
        <dbReference type="Proteomes" id="UP000321204"/>
    </source>
</evidence>
<dbReference type="Proteomes" id="UP000321204">
    <property type="component" value="Chromosome"/>
</dbReference>
<sequence length="948" mass="105019">MRDVDISKWQIAENLKGGGNHLYRNDGPSRPSRWEGHQPHNTSIVGESDNRVASSKSRPSQLGEAPPPEGFGEAVHFTEVTAQAGLHTGLISFGLGVTVGDVNDDGYPDIYVGNDFIEKDYLYINQKNGTFKDELESCVQKISMSSMSADLGDINNDGSPDIFTTDMIPDDDYRLKTTGTFDNIDLYLSKQKAGLYHQYVRNCLQVNNGNNTFSEIANYAGVYGTDWSWGAVFLDADNDGLNDIFVCNGIAKDLGNLDFLDFFSNDVYTKMVSTGQRMEMDELLKHIPVTPLPNRVFRNKGNLGFEDAGKAWGFAQPSFSNSVAYADLDGDGDLDLIVNNENQEAFVYRNNESERGGNHFLALQLKGKSANPFAIGATIKAYKGGQIFYREVSPVRGFQSSMDYKQIIGLGKESSVDSVVVLWPDKTKSVYTNLQTDKTHVLQESNDNEKSFLPSPNAVTLFELLPQLFDKHKEDDYVDFYYERNLPEMLSREGPHIARGDVNGDGLEDVYIGGAKDQPGQLYLQTIDGKFIKKEEPIFNEYKDFEDVAVLFFDADGDGDLDLFIGAGGNNVPRGTRAIEHRLYINDGKGNFTINTKAFPANEANISVATAYDYDGDGDLDLFVGGRSVPFSYGVAPRSYLYQNDGHGNFSDVTTSIAPELLNIGMITSATWANVNGDNKKELIVAGEWMAPKIFSFRNGKFVELKNTGLENLYGWWQSLSVADLKNDGHDDLILGNIGENFYLRPTEKTPVKLWVKDFDGNGTPDQFLTQTINGKDMPVFLKRDITEQFPFLKKDNLKNSDYATKTIQDLFGEKALKDASVLTFNYCASVVAINKGNSSFDVQPLPVRAQLSSVDAVCSIDVNNDGKIDLITGGNLFTFPPQFGRLDASYGDVFVNNGKGGFTWVPNMKSGIDLRGEVKDIKAIEGKKGKCLLITQNNETPLLYRLK</sequence>
<dbReference type="OrthoDB" id="600363at2"/>
<dbReference type="PANTHER" id="PTHR16026">
    <property type="entry name" value="CARTILAGE ACIDIC PROTEIN 1"/>
    <property type="match status" value="1"/>
</dbReference>
<keyword evidence="1" id="KW-0732">Signal</keyword>
<dbReference type="InterPro" id="IPR011519">
    <property type="entry name" value="UnbV_ASPIC"/>
</dbReference>
<dbReference type="InterPro" id="IPR027039">
    <property type="entry name" value="Crtac1"/>
</dbReference>
<dbReference type="SUPFAM" id="SSF69318">
    <property type="entry name" value="Integrin alpha N-terminal domain"/>
    <property type="match status" value="3"/>
</dbReference>
<dbReference type="PANTHER" id="PTHR16026:SF0">
    <property type="entry name" value="CARTILAGE ACIDIC PROTEIN 1"/>
    <property type="match status" value="1"/>
</dbReference>
<feature type="compositionally biased region" description="Polar residues" evidence="2">
    <location>
        <begin position="39"/>
        <end position="60"/>
    </location>
</feature>
<keyword evidence="5" id="KW-1185">Reference proteome</keyword>
<dbReference type="Pfam" id="PF07593">
    <property type="entry name" value="UnbV_ASPIC"/>
    <property type="match status" value="1"/>
</dbReference>
<evidence type="ECO:0000313" key="4">
    <source>
        <dbReference type="EMBL" id="QEC58419.1"/>
    </source>
</evidence>
<evidence type="ECO:0000256" key="2">
    <source>
        <dbReference type="SAM" id="MobiDB-lite"/>
    </source>
</evidence>
<feature type="domain" description="ASPIC/UnbV" evidence="3">
    <location>
        <begin position="374"/>
        <end position="440"/>
    </location>
</feature>
<feature type="region of interest" description="Disordered" evidence="2">
    <location>
        <begin position="17"/>
        <end position="72"/>
    </location>
</feature>
<dbReference type="InterPro" id="IPR013517">
    <property type="entry name" value="FG-GAP"/>
</dbReference>
<organism evidence="4 5">
    <name type="scientific">Flavisolibacter ginsenosidimutans</name>
    <dbReference type="NCBI Taxonomy" id="661481"/>
    <lineage>
        <taxon>Bacteria</taxon>
        <taxon>Pseudomonadati</taxon>
        <taxon>Bacteroidota</taxon>
        <taxon>Chitinophagia</taxon>
        <taxon>Chitinophagales</taxon>
        <taxon>Chitinophagaceae</taxon>
        <taxon>Flavisolibacter</taxon>
    </lineage>
</organism>
<dbReference type="Gene3D" id="2.130.10.130">
    <property type="entry name" value="Integrin alpha, N-terminal"/>
    <property type="match status" value="3"/>
</dbReference>